<feature type="region of interest" description="Disordered" evidence="3">
    <location>
        <begin position="150"/>
        <end position="316"/>
    </location>
</feature>
<feature type="coiled-coil region" evidence="2">
    <location>
        <begin position="768"/>
        <end position="795"/>
    </location>
</feature>
<feature type="region of interest" description="Disordered" evidence="3">
    <location>
        <begin position="929"/>
        <end position="955"/>
    </location>
</feature>
<evidence type="ECO:0000259" key="4">
    <source>
        <dbReference type="SMART" id="SM00806"/>
    </source>
</evidence>
<feature type="compositionally biased region" description="Low complexity" evidence="3">
    <location>
        <begin position="178"/>
        <end position="199"/>
    </location>
</feature>
<dbReference type="AlphaFoldDB" id="A0A9P6UJ78"/>
<dbReference type="Gene3D" id="1.20.58.1540">
    <property type="entry name" value="Actin interacting protein 3, C-terminal domain"/>
    <property type="match status" value="1"/>
</dbReference>
<evidence type="ECO:0000256" key="3">
    <source>
        <dbReference type="SAM" id="MobiDB-lite"/>
    </source>
</evidence>
<name>A0A9P6UJ78_9FUNG</name>
<evidence type="ECO:0000256" key="2">
    <source>
        <dbReference type="SAM" id="Coils"/>
    </source>
</evidence>
<keyword evidence="6" id="KW-1185">Reference proteome</keyword>
<feature type="coiled-coil region" evidence="2">
    <location>
        <begin position="682"/>
        <end position="709"/>
    </location>
</feature>
<dbReference type="InterPro" id="IPR056279">
    <property type="entry name" value="Aip3p_Bud6_N"/>
</dbReference>
<dbReference type="PANTHER" id="PTHR22741">
    <property type="entry name" value="P140CAP/SNIP-RELATED"/>
    <property type="match status" value="1"/>
</dbReference>
<dbReference type="SMART" id="SM00806">
    <property type="entry name" value="AIP3"/>
    <property type="match status" value="1"/>
</dbReference>
<evidence type="ECO:0000256" key="1">
    <source>
        <dbReference type="ARBA" id="ARBA00023054"/>
    </source>
</evidence>
<dbReference type="GO" id="GO:0051286">
    <property type="term" value="C:cell tip"/>
    <property type="evidence" value="ECO:0007669"/>
    <property type="project" value="TreeGrafter"/>
</dbReference>
<feature type="compositionally biased region" description="Polar residues" evidence="3">
    <location>
        <begin position="370"/>
        <end position="379"/>
    </location>
</feature>
<dbReference type="InterPro" id="IPR051825">
    <property type="entry name" value="SRCIN1"/>
</dbReference>
<comment type="caution">
    <text evidence="5">The sequence shown here is derived from an EMBL/GenBank/DDBJ whole genome shotgun (WGS) entry which is preliminary data.</text>
</comment>
<feature type="compositionally biased region" description="Pro residues" evidence="3">
    <location>
        <begin position="161"/>
        <end position="177"/>
    </location>
</feature>
<dbReference type="InterPro" id="IPR022782">
    <property type="entry name" value="AIP3-like_C"/>
</dbReference>
<dbReference type="Proteomes" id="UP000823405">
    <property type="component" value="Unassembled WGS sequence"/>
</dbReference>
<dbReference type="Pfam" id="PF23153">
    <property type="entry name" value="Aip3p_Bud6_N"/>
    <property type="match status" value="1"/>
</dbReference>
<organism evidence="5 6">
    <name type="scientific">Linnemannia gamsii</name>
    <dbReference type="NCBI Taxonomy" id="64522"/>
    <lineage>
        <taxon>Eukaryota</taxon>
        <taxon>Fungi</taxon>
        <taxon>Fungi incertae sedis</taxon>
        <taxon>Mucoromycota</taxon>
        <taxon>Mortierellomycotina</taxon>
        <taxon>Mortierellomycetes</taxon>
        <taxon>Mortierellales</taxon>
        <taxon>Mortierellaceae</taxon>
        <taxon>Linnemannia</taxon>
    </lineage>
</organism>
<feature type="compositionally biased region" description="Polar residues" evidence="3">
    <location>
        <begin position="392"/>
        <end position="406"/>
    </location>
</feature>
<gene>
    <name evidence="5" type="primary">BUD6_1</name>
    <name evidence="5" type="ORF">BGZ97_001516</name>
</gene>
<feature type="region of interest" description="Disordered" evidence="3">
    <location>
        <begin position="1"/>
        <end position="35"/>
    </location>
</feature>
<feature type="compositionally biased region" description="Polar residues" evidence="3">
    <location>
        <begin position="209"/>
        <end position="221"/>
    </location>
</feature>
<dbReference type="GO" id="GO:0030010">
    <property type="term" value="P:establishment of cell polarity"/>
    <property type="evidence" value="ECO:0007669"/>
    <property type="project" value="TreeGrafter"/>
</dbReference>
<protein>
    <submittedName>
        <fullName evidence="5">Bud site selection protein 6</fullName>
    </submittedName>
</protein>
<dbReference type="Pfam" id="PF03915">
    <property type="entry name" value="AIP3"/>
    <property type="match status" value="1"/>
</dbReference>
<dbReference type="EMBL" id="JAAAIN010001311">
    <property type="protein sequence ID" value="KAG0304411.1"/>
    <property type="molecule type" value="Genomic_DNA"/>
</dbReference>
<feature type="domain" description="Actin interacting protein 3 C-terminal" evidence="4">
    <location>
        <begin position="445"/>
        <end position="892"/>
    </location>
</feature>
<dbReference type="GO" id="GO:0005737">
    <property type="term" value="C:cytoplasm"/>
    <property type="evidence" value="ECO:0007669"/>
    <property type="project" value="TreeGrafter"/>
</dbReference>
<feature type="region of interest" description="Disordered" evidence="3">
    <location>
        <begin position="370"/>
        <end position="406"/>
    </location>
</feature>
<dbReference type="OrthoDB" id="783096at2759"/>
<feature type="compositionally biased region" description="Basic and acidic residues" evidence="3">
    <location>
        <begin position="1"/>
        <end position="16"/>
    </location>
</feature>
<proteinExistence type="predicted"/>
<reference evidence="5" key="1">
    <citation type="journal article" date="2020" name="Fungal Divers.">
        <title>Resolving the Mortierellaceae phylogeny through synthesis of multi-gene phylogenetics and phylogenomics.</title>
        <authorList>
            <person name="Vandepol N."/>
            <person name="Liber J."/>
            <person name="Desiro A."/>
            <person name="Na H."/>
            <person name="Kennedy M."/>
            <person name="Barry K."/>
            <person name="Grigoriev I.V."/>
            <person name="Miller A.N."/>
            <person name="O'Donnell K."/>
            <person name="Stajich J.E."/>
            <person name="Bonito G."/>
        </authorList>
    </citation>
    <scope>NUCLEOTIDE SEQUENCE</scope>
    <source>
        <strain evidence="5">NVP60</strain>
    </source>
</reference>
<dbReference type="GO" id="GO:0005519">
    <property type="term" value="F:cytoskeletal regulatory protein binding"/>
    <property type="evidence" value="ECO:0007669"/>
    <property type="project" value="InterPro"/>
</dbReference>
<accession>A0A9P6UJ78</accession>
<evidence type="ECO:0000313" key="6">
    <source>
        <dbReference type="Proteomes" id="UP000823405"/>
    </source>
</evidence>
<evidence type="ECO:0000313" key="5">
    <source>
        <dbReference type="EMBL" id="KAG0304411.1"/>
    </source>
</evidence>
<dbReference type="InterPro" id="IPR005613">
    <property type="entry name" value="AIP3_C"/>
</dbReference>
<sequence>MDSIQEHPRRSLDHSSHPSASSSPTRRRKTDQSAMNPIEATVTKLLVATKQLLESLTLWSNRKVSEEQVSDIFVQLATQFNLASQAFHEVGIDTSELAHVPDDLRNCLETALGEDPSPASLDQYLPKIKEVIINLLQGLRLKQNLYRERHEAKAVRTSTPPQSPLAPPPTVPLPPTTPQTATTSVRTRTSLSSSRQPSISRPPEPVEAPSTQSGFNMSNQFPKPPTFVAPAPTFSVSAPQDEPSHAETLASLRKSDTITRRASSRRHSQRFSTLLEQNAPPVPRRQHPVSDSSLSATYPGYAYSQGSSPATSPPLPLPYNQFSPMASPSLGHLSTSPAFPTTSTNGYMDSMPLPPTIPMPMLPTLKEAQQSLTTASTPGATLPPAPSDADDSTMTTAHIPNGSLESVSGAAVPLDASGVLEVNETSAPAHSEQPCESGETHLTLFLQVGKSVKKTKFEGELTHSGLRMLFMEKFQYNPGQEDFPTIYVKDPQTNIHYELESLADVKQNAFLSLNVDDLENIQRRMDQGFASLTKELHDIRKAQEALEMARHKQATATAAAAAAAALVAANTPERNSASTGSESPQALRSMVQKVMAKTKTLPATETTSVTPAQSKASVAELKAHQEEVQTLRRDLGVVRQLYSELQSETKVMLGNLAGYTNKIRKQALEAPVSSRMIIETGKVKLDKKSEDLTNKIEDLQDVVDDMKVNVTQRRGRPSESSMTFVDKQCEQIDKDIAELADYIQTIRPSWKKTWEVELQTIVKEQMFLKEQEALLEDLKEDRSSLLQTLGNLKKLTELQVKTGSGPKEFVFQPVVDDDFEGLKTVMEEVKMIEPDSNKRLKAMAQMEKLRHIELSNRIDEFEEELTTFVGSSKLRKTGGALEVERQRQQRDSENLKAMFAAKKSVGPLVPLVEEDATPEETPVVEAAAVPAAEPVPDVTEDAVPAAETEDPNDLL</sequence>
<dbReference type="PANTHER" id="PTHR22741:SF10">
    <property type="entry name" value="COILED-COIL DOMAIN-CONTAINING PROTEIN CG32809"/>
    <property type="match status" value="1"/>
</dbReference>
<keyword evidence="1 2" id="KW-0175">Coiled coil</keyword>